<dbReference type="PANTHER" id="PTHR10587">
    <property type="entry name" value="GLYCOSYL TRANSFERASE-RELATED"/>
    <property type="match status" value="1"/>
</dbReference>
<dbReference type="GO" id="GO:0016020">
    <property type="term" value="C:membrane"/>
    <property type="evidence" value="ECO:0007669"/>
    <property type="project" value="TreeGrafter"/>
</dbReference>
<protein>
    <recommendedName>
        <fullName evidence="3">NodB homology domain-containing protein</fullName>
    </recommendedName>
</protein>
<reference evidence="4" key="1">
    <citation type="submission" date="2021-01" db="EMBL/GenBank/DDBJ databases">
        <title>Whole genome shotgun sequence of Dactylosporangium siamense NBRC 106093.</title>
        <authorList>
            <person name="Komaki H."/>
            <person name="Tamura T."/>
        </authorList>
    </citation>
    <scope>NUCLEOTIDE SEQUENCE</scope>
    <source>
        <strain evidence="4">NBRC 106093</strain>
    </source>
</reference>
<evidence type="ECO:0000313" key="5">
    <source>
        <dbReference type="Proteomes" id="UP000660611"/>
    </source>
</evidence>
<dbReference type="GO" id="GO:0005975">
    <property type="term" value="P:carbohydrate metabolic process"/>
    <property type="evidence" value="ECO:0007669"/>
    <property type="project" value="InterPro"/>
</dbReference>
<dbReference type="InterPro" id="IPR002509">
    <property type="entry name" value="NODB_dom"/>
</dbReference>
<dbReference type="Gene3D" id="3.20.20.370">
    <property type="entry name" value="Glycoside hydrolase/deacetylase"/>
    <property type="match status" value="1"/>
</dbReference>
<dbReference type="Pfam" id="PF01522">
    <property type="entry name" value="Polysacc_deac_1"/>
    <property type="match status" value="1"/>
</dbReference>
<dbReference type="AlphaFoldDB" id="A0A919PX46"/>
<feature type="domain" description="NodB homology" evidence="3">
    <location>
        <begin position="1"/>
        <end position="131"/>
    </location>
</feature>
<organism evidence="4 5">
    <name type="scientific">Dactylosporangium siamense</name>
    <dbReference type="NCBI Taxonomy" id="685454"/>
    <lineage>
        <taxon>Bacteria</taxon>
        <taxon>Bacillati</taxon>
        <taxon>Actinomycetota</taxon>
        <taxon>Actinomycetes</taxon>
        <taxon>Micromonosporales</taxon>
        <taxon>Micromonosporaceae</taxon>
        <taxon>Dactylosporangium</taxon>
    </lineage>
</organism>
<dbReference type="Proteomes" id="UP000660611">
    <property type="component" value="Unassembled WGS sequence"/>
</dbReference>
<sequence length="131" mass="14299">MVALTFDDGPWEDTPAVLDLLAQHHIKATFCMVGRQVAAHAALVQRMAAEGHTLCNHTWSHDEMLPSRPADRIRTELQRTNDAIHAVVPGAPIRYYRAPGGNFTPQVVSVAAGIPSPRCERSCPTWPAGSH</sequence>
<dbReference type="CDD" id="cd10917">
    <property type="entry name" value="CE4_NodB_like_6s_7s"/>
    <property type="match status" value="1"/>
</dbReference>
<dbReference type="EMBL" id="BONQ01000126">
    <property type="protein sequence ID" value="GIG49985.1"/>
    <property type="molecule type" value="Genomic_DNA"/>
</dbReference>
<name>A0A919PX46_9ACTN</name>
<evidence type="ECO:0000313" key="4">
    <source>
        <dbReference type="EMBL" id="GIG49985.1"/>
    </source>
</evidence>
<dbReference type="PANTHER" id="PTHR10587:SF133">
    <property type="entry name" value="CHITIN DEACETYLASE 1-RELATED"/>
    <property type="match status" value="1"/>
</dbReference>
<dbReference type="PROSITE" id="PS51677">
    <property type="entry name" value="NODB"/>
    <property type="match status" value="1"/>
</dbReference>
<evidence type="ECO:0000259" key="3">
    <source>
        <dbReference type="PROSITE" id="PS51677"/>
    </source>
</evidence>
<dbReference type="InterPro" id="IPR011330">
    <property type="entry name" value="Glyco_hydro/deAcase_b/a-brl"/>
</dbReference>
<dbReference type="InterPro" id="IPR050248">
    <property type="entry name" value="Polysacc_deacetylase_ArnD"/>
</dbReference>
<proteinExistence type="predicted"/>
<comment type="caution">
    <text evidence="4">The sequence shown here is derived from an EMBL/GenBank/DDBJ whole genome shotgun (WGS) entry which is preliminary data.</text>
</comment>
<evidence type="ECO:0000256" key="2">
    <source>
        <dbReference type="ARBA" id="ARBA00022801"/>
    </source>
</evidence>
<gene>
    <name evidence="4" type="ORF">Dsi01nite_080260</name>
</gene>
<dbReference type="GO" id="GO:0046872">
    <property type="term" value="F:metal ion binding"/>
    <property type="evidence" value="ECO:0007669"/>
    <property type="project" value="UniProtKB-KW"/>
</dbReference>
<accession>A0A919PX46</accession>
<keyword evidence="1" id="KW-0479">Metal-binding</keyword>
<dbReference type="SUPFAM" id="SSF88713">
    <property type="entry name" value="Glycoside hydrolase/deacetylase"/>
    <property type="match status" value="1"/>
</dbReference>
<evidence type="ECO:0000256" key="1">
    <source>
        <dbReference type="ARBA" id="ARBA00022723"/>
    </source>
</evidence>
<dbReference type="GO" id="GO:0016810">
    <property type="term" value="F:hydrolase activity, acting on carbon-nitrogen (but not peptide) bonds"/>
    <property type="evidence" value="ECO:0007669"/>
    <property type="project" value="InterPro"/>
</dbReference>
<keyword evidence="5" id="KW-1185">Reference proteome</keyword>
<keyword evidence="2" id="KW-0378">Hydrolase</keyword>